<accession>A0ABV8TX71</accession>
<keyword evidence="1" id="KW-0812">Transmembrane</keyword>
<evidence type="ECO:0000313" key="3">
    <source>
        <dbReference type="EMBL" id="MFC4334976.1"/>
    </source>
</evidence>
<feature type="transmembrane region" description="Helical" evidence="1">
    <location>
        <begin position="75"/>
        <end position="100"/>
    </location>
</feature>
<evidence type="ECO:0000313" key="4">
    <source>
        <dbReference type="Proteomes" id="UP001595823"/>
    </source>
</evidence>
<evidence type="ECO:0000259" key="2">
    <source>
        <dbReference type="Pfam" id="PF01569"/>
    </source>
</evidence>
<comment type="caution">
    <text evidence="3">The sequence shown here is derived from an EMBL/GenBank/DDBJ whole genome shotgun (WGS) entry which is preliminary data.</text>
</comment>
<feature type="domain" description="Phosphatidic acid phosphatase type 2/haloperoxidase" evidence="2">
    <location>
        <begin position="111"/>
        <end position="246"/>
    </location>
</feature>
<feature type="transmembrane region" description="Helical" evidence="1">
    <location>
        <begin position="201"/>
        <end position="222"/>
    </location>
</feature>
<protein>
    <submittedName>
        <fullName evidence="3">Phosphatase PAP2 family protein</fullName>
    </submittedName>
</protein>
<dbReference type="EMBL" id="JBHSDK010000010">
    <property type="protein sequence ID" value="MFC4334976.1"/>
    <property type="molecule type" value="Genomic_DNA"/>
</dbReference>
<evidence type="ECO:0000256" key="1">
    <source>
        <dbReference type="SAM" id="Phobius"/>
    </source>
</evidence>
<dbReference type="SUPFAM" id="SSF48317">
    <property type="entry name" value="Acid phosphatase/Vanadium-dependent haloperoxidase"/>
    <property type="match status" value="1"/>
</dbReference>
<dbReference type="InterPro" id="IPR036938">
    <property type="entry name" value="PAP2/HPO_sf"/>
</dbReference>
<sequence length="260" mass="28965">MIAVLDRLFRRLAGSSTAPWRPYIPFPPRSWVPDIVMLALLIAITAALVEPTLLVRQDVAVRDFFAENTPTWAWWVYRTIVWTGQGGILGGASLAVAGLVSYRFSTVRPLVAWVGGYILMGFLAPFKWATDRPAPRCGLDGPEPGRCGESMPYVDPDHATLFQDLFPANSYPSGHALNTIVWCGMIVFCAGPLLKPWLRKAIVLVPPVTATIGMLGLNYHWFWDIPAGMLMGGIILRLVQRVPWTRLPLPPLMEPERKYL</sequence>
<keyword evidence="1" id="KW-0472">Membrane</keyword>
<dbReference type="Proteomes" id="UP001595823">
    <property type="component" value="Unassembled WGS sequence"/>
</dbReference>
<dbReference type="RefSeq" id="WP_380619192.1">
    <property type="nucleotide sequence ID" value="NZ_JBHSDK010000010.1"/>
</dbReference>
<reference evidence="4" key="1">
    <citation type="journal article" date="2019" name="Int. J. Syst. Evol. Microbiol.">
        <title>The Global Catalogue of Microorganisms (GCM) 10K type strain sequencing project: providing services to taxonomists for standard genome sequencing and annotation.</title>
        <authorList>
            <consortium name="The Broad Institute Genomics Platform"/>
            <consortium name="The Broad Institute Genome Sequencing Center for Infectious Disease"/>
            <person name="Wu L."/>
            <person name="Ma J."/>
        </authorList>
    </citation>
    <scope>NUCLEOTIDE SEQUENCE [LARGE SCALE GENOMIC DNA]</scope>
    <source>
        <strain evidence="4">IBRC-M 10908</strain>
    </source>
</reference>
<feature type="transmembrane region" description="Helical" evidence="1">
    <location>
        <begin position="35"/>
        <end position="55"/>
    </location>
</feature>
<dbReference type="Pfam" id="PF01569">
    <property type="entry name" value="PAP2"/>
    <property type="match status" value="1"/>
</dbReference>
<name>A0ABV8TX71_9ACTN</name>
<feature type="transmembrane region" description="Helical" evidence="1">
    <location>
        <begin position="175"/>
        <end position="194"/>
    </location>
</feature>
<feature type="transmembrane region" description="Helical" evidence="1">
    <location>
        <begin position="107"/>
        <end position="126"/>
    </location>
</feature>
<dbReference type="InterPro" id="IPR000326">
    <property type="entry name" value="PAP2/HPO"/>
</dbReference>
<gene>
    <name evidence="3" type="ORF">ACFPET_07180</name>
</gene>
<dbReference type="Gene3D" id="1.20.144.10">
    <property type="entry name" value="Phosphatidic acid phosphatase type 2/haloperoxidase"/>
    <property type="match status" value="1"/>
</dbReference>
<keyword evidence="1" id="KW-1133">Transmembrane helix</keyword>
<proteinExistence type="predicted"/>
<keyword evidence="4" id="KW-1185">Reference proteome</keyword>
<organism evidence="3 4">
    <name type="scientific">Salininema proteolyticum</name>
    <dbReference type="NCBI Taxonomy" id="1607685"/>
    <lineage>
        <taxon>Bacteria</taxon>
        <taxon>Bacillati</taxon>
        <taxon>Actinomycetota</taxon>
        <taxon>Actinomycetes</taxon>
        <taxon>Glycomycetales</taxon>
        <taxon>Glycomycetaceae</taxon>
        <taxon>Salininema</taxon>
    </lineage>
</organism>